<dbReference type="NCBIfam" id="TIGR03792">
    <property type="entry name" value="TIGR03792 family protein"/>
    <property type="match status" value="1"/>
</dbReference>
<evidence type="ECO:0000313" key="2">
    <source>
        <dbReference type="Proteomes" id="UP001302329"/>
    </source>
</evidence>
<dbReference type="RefSeq" id="WP_323355386.1">
    <property type="nucleotide sequence ID" value="NZ_JAYGHY010000003.1"/>
</dbReference>
<sequence>MSRGPLCRLGGLLACFGLMVLVLAGLPARASALSPPLVSHGRIDPPTAVVEQLRVKVPAGARKAWLQAEQETWGPWLRRQDGFLERDLLWDAEREEGLLLIRWRSRRQWLAIPVSEIEAVQGQFEAAARRALALESPEPGAETPANPFPLVDAGSLEWLGLTPAAAAVEVR</sequence>
<protein>
    <submittedName>
        <fullName evidence="1">TIGR03792 family protein</fullName>
    </submittedName>
</protein>
<proteinExistence type="predicted"/>
<dbReference type="SUPFAM" id="SSF54909">
    <property type="entry name" value="Dimeric alpha+beta barrel"/>
    <property type="match status" value="1"/>
</dbReference>
<dbReference type="InterPro" id="IPR022512">
    <property type="entry name" value="CHP03792"/>
</dbReference>
<reference evidence="1 2" key="1">
    <citation type="submission" date="2023-12" db="EMBL/GenBank/DDBJ databases">
        <title>Baltic Sea Cyanobacteria.</title>
        <authorList>
            <person name="Delbaje E."/>
            <person name="Fewer D.P."/>
            <person name="Shishido T.K."/>
        </authorList>
    </citation>
    <scope>NUCLEOTIDE SEQUENCE [LARGE SCALE GENOMIC DNA]</scope>
    <source>
        <strain evidence="1 2">UHCC 0281</strain>
    </source>
</reference>
<dbReference type="InterPro" id="IPR011008">
    <property type="entry name" value="Dimeric_a/b-barrel"/>
</dbReference>
<evidence type="ECO:0000313" key="1">
    <source>
        <dbReference type="EMBL" id="MEA5441235.1"/>
    </source>
</evidence>
<comment type="caution">
    <text evidence="1">The sequence shown here is derived from an EMBL/GenBank/DDBJ whole genome shotgun (WGS) entry which is preliminary data.</text>
</comment>
<name>A0ABU5SRW9_9CYAN</name>
<dbReference type="EMBL" id="JAYGHY010000003">
    <property type="protein sequence ID" value="MEA5441235.1"/>
    <property type="molecule type" value="Genomic_DNA"/>
</dbReference>
<gene>
    <name evidence="1" type="ORF">VB739_01555</name>
</gene>
<keyword evidence="2" id="KW-1185">Reference proteome</keyword>
<accession>A0ABU5SRW9</accession>
<organism evidence="1 2">
    <name type="scientific">Cyanobium gracile UHCC 0281</name>
    <dbReference type="NCBI Taxonomy" id="3110309"/>
    <lineage>
        <taxon>Bacteria</taxon>
        <taxon>Bacillati</taxon>
        <taxon>Cyanobacteriota</taxon>
        <taxon>Cyanophyceae</taxon>
        <taxon>Synechococcales</taxon>
        <taxon>Prochlorococcaceae</taxon>
        <taxon>Cyanobium</taxon>
    </lineage>
</organism>
<dbReference type="Proteomes" id="UP001302329">
    <property type="component" value="Unassembled WGS sequence"/>
</dbReference>